<organism evidence="3 4">
    <name type="scientific">Candidula unifasciata</name>
    <dbReference type="NCBI Taxonomy" id="100452"/>
    <lineage>
        <taxon>Eukaryota</taxon>
        <taxon>Metazoa</taxon>
        <taxon>Spiralia</taxon>
        <taxon>Lophotrochozoa</taxon>
        <taxon>Mollusca</taxon>
        <taxon>Gastropoda</taxon>
        <taxon>Heterobranchia</taxon>
        <taxon>Euthyneura</taxon>
        <taxon>Panpulmonata</taxon>
        <taxon>Eupulmonata</taxon>
        <taxon>Stylommatophora</taxon>
        <taxon>Helicina</taxon>
        <taxon>Helicoidea</taxon>
        <taxon>Geomitridae</taxon>
        <taxon>Candidula</taxon>
    </lineage>
</organism>
<dbReference type="Proteomes" id="UP000678393">
    <property type="component" value="Unassembled WGS sequence"/>
</dbReference>
<feature type="compositionally biased region" description="Basic residues" evidence="1">
    <location>
        <begin position="272"/>
        <end position="282"/>
    </location>
</feature>
<feature type="compositionally biased region" description="Basic and acidic residues" evidence="1">
    <location>
        <begin position="132"/>
        <end position="141"/>
    </location>
</feature>
<feature type="compositionally biased region" description="Polar residues" evidence="1">
    <location>
        <begin position="56"/>
        <end position="79"/>
    </location>
</feature>
<feature type="domain" description="UBX" evidence="2">
    <location>
        <begin position="332"/>
        <end position="408"/>
    </location>
</feature>
<feature type="region of interest" description="Disordered" evidence="1">
    <location>
        <begin position="181"/>
        <end position="214"/>
    </location>
</feature>
<evidence type="ECO:0000256" key="1">
    <source>
        <dbReference type="SAM" id="MobiDB-lite"/>
    </source>
</evidence>
<dbReference type="AlphaFoldDB" id="A0A8S3ZTR3"/>
<feature type="non-terminal residue" evidence="3">
    <location>
        <position position="1"/>
    </location>
</feature>
<sequence>SVMFTEQLEFRSHPYTASRYSKEKRNMQRPDCEYLAAFHQMVIKIHHHILRGNKHMYSSTAKSKSSPDASFQSLQNKPYNQPRPPSSSGHSLQNMPYSQPRPPSSSGRPSSASIRAASTRRQHPSQASSHLSTEELPDKPVARPPSSFSKYRPLPAIGTPIPVEEMDTLPLEISTVRISHVQPKLQHNPQQHSRRHETLPAKKKSDTAIGTSKDIPAMSEYSVSSTRTSFKSQKTSDINASIEFIERLDLSQLEKPEVTWKRRPSHSESSHRKSKASFHHTQRSSGDLYDGDDDDSDSMQSSASGYDSGIVIHNLGTPLAMKPVVIPSPESPASREVLLAVKLPTDGTRHQKYFRSSDMLQSIVEFAQQKAGRSFHGYVLVVATSPKVVFVDLEDTIENAGLDDKTVFHLEEYEWED</sequence>
<comment type="caution">
    <text evidence="3">The sequence shown here is derived from an EMBL/GenBank/DDBJ whole genome shotgun (WGS) entry which is preliminary data.</text>
</comment>
<keyword evidence="4" id="KW-1185">Reference proteome</keyword>
<protein>
    <recommendedName>
        <fullName evidence="2">UBX domain-containing protein</fullName>
    </recommendedName>
</protein>
<dbReference type="InterPro" id="IPR001012">
    <property type="entry name" value="UBX_dom"/>
</dbReference>
<name>A0A8S3ZTR3_9EUPU</name>
<accession>A0A8S3ZTR3</accession>
<dbReference type="SUPFAM" id="SSF54236">
    <property type="entry name" value="Ubiquitin-like"/>
    <property type="match status" value="1"/>
</dbReference>
<evidence type="ECO:0000313" key="4">
    <source>
        <dbReference type="Proteomes" id="UP000678393"/>
    </source>
</evidence>
<feature type="compositionally biased region" description="Basic and acidic residues" evidence="1">
    <location>
        <begin position="257"/>
        <end position="271"/>
    </location>
</feature>
<evidence type="ECO:0000259" key="2">
    <source>
        <dbReference type="Pfam" id="PF00789"/>
    </source>
</evidence>
<proteinExistence type="predicted"/>
<evidence type="ECO:0000313" key="3">
    <source>
        <dbReference type="EMBL" id="CAG5132803.1"/>
    </source>
</evidence>
<dbReference type="Pfam" id="PF00789">
    <property type="entry name" value="UBX"/>
    <property type="match status" value="1"/>
</dbReference>
<dbReference type="OrthoDB" id="436606at2759"/>
<dbReference type="Gene3D" id="3.10.20.90">
    <property type="entry name" value="Phosphatidylinositol 3-kinase Catalytic Subunit, Chain A, domain 1"/>
    <property type="match status" value="1"/>
</dbReference>
<gene>
    <name evidence="3" type="ORF">CUNI_LOCUS18361</name>
</gene>
<feature type="region of interest" description="Disordered" evidence="1">
    <location>
        <begin position="257"/>
        <end position="304"/>
    </location>
</feature>
<dbReference type="EMBL" id="CAJHNH020005657">
    <property type="protein sequence ID" value="CAG5132803.1"/>
    <property type="molecule type" value="Genomic_DNA"/>
</dbReference>
<feature type="region of interest" description="Disordered" evidence="1">
    <location>
        <begin position="56"/>
        <end position="155"/>
    </location>
</feature>
<reference evidence="3" key="1">
    <citation type="submission" date="2021-04" db="EMBL/GenBank/DDBJ databases">
        <authorList>
            <consortium name="Molecular Ecology Group"/>
        </authorList>
    </citation>
    <scope>NUCLEOTIDE SEQUENCE</scope>
</reference>
<feature type="compositionally biased region" description="Low complexity" evidence="1">
    <location>
        <begin position="104"/>
        <end position="117"/>
    </location>
</feature>
<feature type="compositionally biased region" description="Basic and acidic residues" evidence="1">
    <location>
        <begin position="196"/>
        <end position="206"/>
    </location>
</feature>
<feature type="compositionally biased region" description="Polar residues" evidence="1">
    <location>
        <begin position="86"/>
        <end position="95"/>
    </location>
</feature>
<dbReference type="InterPro" id="IPR029071">
    <property type="entry name" value="Ubiquitin-like_domsf"/>
</dbReference>